<dbReference type="STRING" id="643867.Ftrac_0589"/>
<dbReference type="SUPFAM" id="SSF53448">
    <property type="entry name" value="Nucleotide-diphospho-sugar transferases"/>
    <property type="match status" value="1"/>
</dbReference>
<dbReference type="HOGENOM" id="CLU_989074_0_0_10"/>
<proteinExistence type="predicted"/>
<dbReference type="InterPro" id="IPR001173">
    <property type="entry name" value="Glyco_trans_2-like"/>
</dbReference>
<dbReference type="InterPro" id="IPR029044">
    <property type="entry name" value="Nucleotide-diphossugar_trans"/>
</dbReference>
<sequence length="285" mass="34089">MIAILIKTYNREKTLFNTLESISKFCKNIEYKLYIFDDSNKISNEKIIYYDKLKCSNHFIYCTESKTSVTAARNFLVQNLEDEKYVLRIDDDFEFNKDTKLEVLISILDFDSRIGVISGIEKQIGTGKGVLNGEISPRQGFFKIEDEVLIKNNVPVKNWKFNKTNKNHRFSYCDFSRNFLMIRRSVFNDISWDESLPFHGEHEDFMLQIKQSPWKLAFSPDSMHFHREDLSIEERNKYKEEKMILNKKSDWAKYFYIKWKVKKRKNSYPLLYNLERKLKSIIGIH</sequence>
<feature type="domain" description="Glycosyltransferase 2-like" evidence="1">
    <location>
        <begin position="4"/>
        <end position="150"/>
    </location>
</feature>
<dbReference type="RefSeq" id="WP_013452742.1">
    <property type="nucleotide sequence ID" value="NC_014759.1"/>
</dbReference>
<reference evidence="2 3" key="1">
    <citation type="journal article" date="2011" name="Stand. Genomic Sci.">
        <title>Complete genome sequence of Marivirga tractuosa type strain (H-43).</title>
        <authorList>
            <person name="Pagani I."/>
            <person name="Chertkov O."/>
            <person name="Lapidus A."/>
            <person name="Lucas S."/>
            <person name="Del Rio T.G."/>
            <person name="Tice H."/>
            <person name="Copeland A."/>
            <person name="Cheng J.F."/>
            <person name="Nolan M."/>
            <person name="Saunders E."/>
            <person name="Pitluck S."/>
            <person name="Held B."/>
            <person name="Goodwin L."/>
            <person name="Liolios K."/>
            <person name="Ovchinikova G."/>
            <person name="Ivanova N."/>
            <person name="Mavromatis K."/>
            <person name="Pati A."/>
            <person name="Chen A."/>
            <person name="Palaniappan K."/>
            <person name="Land M."/>
            <person name="Hauser L."/>
            <person name="Jeffries C.D."/>
            <person name="Detter J.C."/>
            <person name="Han C."/>
            <person name="Tapia R."/>
            <person name="Ngatchou-Djao O.D."/>
            <person name="Rohde M."/>
            <person name="Goker M."/>
            <person name="Spring S."/>
            <person name="Sikorski J."/>
            <person name="Woyke T."/>
            <person name="Bristow J."/>
            <person name="Eisen J.A."/>
            <person name="Markowitz V."/>
            <person name="Hugenholtz P."/>
            <person name="Klenk H.P."/>
            <person name="Kyrpides N.C."/>
        </authorList>
    </citation>
    <scope>NUCLEOTIDE SEQUENCE [LARGE SCALE GENOMIC DNA]</scope>
    <source>
        <strain evidence="3">ATCC 23168 / DSM 4126 / NBRC 15989 / NCIMB 1408 / VKM B-1430 / H-43</strain>
    </source>
</reference>
<dbReference type="eggNOG" id="COG1216">
    <property type="taxonomic scope" value="Bacteria"/>
</dbReference>
<organism evidence="2 3">
    <name type="scientific">Marivirga tractuosa (strain ATCC 23168 / DSM 4126 / NBRC 15989 / NCIMB 1408 / VKM B-1430 / H-43)</name>
    <name type="common">Microscilla tractuosa</name>
    <name type="synonym">Flexibacter tractuosus</name>
    <dbReference type="NCBI Taxonomy" id="643867"/>
    <lineage>
        <taxon>Bacteria</taxon>
        <taxon>Pseudomonadati</taxon>
        <taxon>Bacteroidota</taxon>
        <taxon>Cytophagia</taxon>
        <taxon>Cytophagales</taxon>
        <taxon>Marivirgaceae</taxon>
        <taxon>Marivirga</taxon>
    </lineage>
</organism>
<evidence type="ECO:0000313" key="3">
    <source>
        <dbReference type="Proteomes" id="UP000008720"/>
    </source>
</evidence>
<dbReference type="Pfam" id="PF00535">
    <property type="entry name" value="Glycos_transf_2"/>
    <property type="match status" value="1"/>
</dbReference>
<dbReference type="InterPro" id="IPR050834">
    <property type="entry name" value="Glycosyltransf_2"/>
</dbReference>
<dbReference type="GO" id="GO:0016740">
    <property type="term" value="F:transferase activity"/>
    <property type="evidence" value="ECO:0007669"/>
    <property type="project" value="UniProtKB-KW"/>
</dbReference>
<dbReference type="CDD" id="cd00761">
    <property type="entry name" value="Glyco_tranf_GTA_type"/>
    <property type="match status" value="1"/>
</dbReference>
<keyword evidence="2" id="KW-0808">Transferase</keyword>
<evidence type="ECO:0000313" key="2">
    <source>
        <dbReference type="EMBL" id="ADR20591.1"/>
    </source>
</evidence>
<keyword evidence="3" id="KW-1185">Reference proteome</keyword>
<protein>
    <submittedName>
        <fullName evidence="2">Glycosyl transferase family 2</fullName>
    </submittedName>
</protein>
<dbReference type="EMBL" id="CP002349">
    <property type="protein sequence ID" value="ADR20591.1"/>
    <property type="molecule type" value="Genomic_DNA"/>
</dbReference>
<name>E4TQN0_MARTH</name>
<dbReference type="KEGG" id="mtt:Ftrac_0589"/>
<dbReference type="AlphaFoldDB" id="E4TQN0"/>
<gene>
    <name evidence="2" type="ordered locus">Ftrac_0589</name>
</gene>
<evidence type="ECO:0000259" key="1">
    <source>
        <dbReference type="Pfam" id="PF00535"/>
    </source>
</evidence>
<accession>E4TQN0</accession>
<dbReference type="Gene3D" id="3.90.550.10">
    <property type="entry name" value="Spore Coat Polysaccharide Biosynthesis Protein SpsA, Chain A"/>
    <property type="match status" value="1"/>
</dbReference>
<dbReference type="PANTHER" id="PTHR43685">
    <property type="entry name" value="GLYCOSYLTRANSFERASE"/>
    <property type="match status" value="1"/>
</dbReference>
<dbReference type="Proteomes" id="UP000008720">
    <property type="component" value="Chromosome"/>
</dbReference>
<dbReference type="PANTHER" id="PTHR43685:SF2">
    <property type="entry name" value="GLYCOSYLTRANSFERASE 2-LIKE DOMAIN-CONTAINING PROTEIN"/>
    <property type="match status" value="1"/>
</dbReference>